<evidence type="ECO:0000313" key="3">
    <source>
        <dbReference type="Proteomes" id="UP000824469"/>
    </source>
</evidence>
<dbReference type="PANTHER" id="PTHR12658:SF0">
    <property type="entry name" value="TUBULIN-SPECIFIC CHAPERONE D"/>
    <property type="match status" value="1"/>
</dbReference>
<dbReference type="SUPFAM" id="SSF48371">
    <property type="entry name" value="ARM repeat"/>
    <property type="match status" value="1"/>
</dbReference>
<feature type="domain" description="Tubulin-folding cofactor D ARM repeats" evidence="1">
    <location>
        <begin position="1"/>
        <end position="82"/>
    </location>
</feature>
<dbReference type="GO" id="GO:0007021">
    <property type="term" value="P:tubulin complex assembly"/>
    <property type="evidence" value="ECO:0007669"/>
    <property type="project" value="InterPro"/>
</dbReference>
<protein>
    <recommendedName>
        <fullName evidence="1">Tubulin-folding cofactor D ARM repeats domain-containing protein</fullName>
    </recommendedName>
</protein>
<name>A0AA38G6C5_TAXCH</name>
<dbReference type="GO" id="GO:0005096">
    <property type="term" value="F:GTPase activator activity"/>
    <property type="evidence" value="ECO:0007669"/>
    <property type="project" value="InterPro"/>
</dbReference>
<proteinExistence type="predicted"/>
<dbReference type="Proteomes" id="UP000824469">
    <property type="component" value="Unassembled WGS sequence"/>
</dbReference>
<dbReference type="PANTHER" id="PTHR12658">
    <property type="entry name" value="BETA-TUBULIN COFACTOR D"/>
    <property type="match status" value="1"/>
</dbReference>
<evidence type="ECO:0000259" key="1">
    <source>
        <dbReference type="Pfam" id="PF25767"/>
    </source>
</evidence>
<feature type="non-terminal residue" evidence="2">
    <location>
        <position position="1"/>
    </location>
</feature>
<evidence type="ECO:0000313" key="2">
    <source>
        <dbReference type="EMBL" id="KAH9316183.1"/>
    </source>
</evidence>
<gene>
    <name evidence="2" type="ORF">KI387_024810</name>
</gene>
<dbReference type="InterPro" id="IPR033162">
    <property type="entry name" value="TBCD"/>
</dbReference>
<accession>A0AA38G6C5</accession>
<comment type="caution">
    <text evidence="2">The sequence shown here is derived from an EMBL/GenBank/DDBJ whole genome shotgun (WGS) entry which is preliminary data.</text>
</comment>
<feature type="non-terminal residue" evidence="2">
    <location>
        <position position="129"/>
    </location>
</feature>
<dbReference type="InterPro" id="IPR058033">
    <property type="entry name" value="ARM_TBCD_2nd"/>
</dbReference>
<organism evidence="2 3">
    <name type="scientific">Taxus chinensis</name>
    <name type="common">Chinese yew</name>
    <name type="synonym">Taxus wallichiana var. chinensis</name>
    <dbReference type="NCBI Taxonomy" id="29808"/>
    <lineage>
        <taxon>Eukaryota</taxon>
        <taxon>Viridiplantae</taxon>
        <taxon>Streptophyta</taxon>
        <taxon>Embryophyta</taxon>
        <taxon>Tracheophyta</taxon>
        <taxon>Spermatophyta</taxon>
        <taxon>Pinopsida</taxon>
        <taxon>Pinidae</taxon>
        <taxon>Conifers II</taxon>
        <taxon>Cupressales</taxon>
        <taxon>Taxaceae</taxon>
        <taxon>Taxus</taxon>
    </lineage>
</organism>
<dbReference type="InterPro" id="IPR016024">
    <property type="entry name" value="ARM-type_fold"/>
</dbReference>
<dbReference type="AlphaFoldDB" id="A0AA38G6C5"/>
<reference evidence="2 3" key="1">
    <citation type="journal article" date="2021" name="Nat. Plants">
        <title>The Taxus genome provides insights into paclitaxel biosynthesis.</title>
        <authorList>
            <person name="Xiong X."/>
            <person name="Gou J."/>
            <person name="Liao Q."/>
            <person name="Li Y."/>
            <person name="Zhou Q."/>
            <person name="Bi G."/>
            <person name="Li C."/>
            <person name="Du R."/>
            <person name="Wang X."/>
            <person name="Sun T."/>
            <person name="Guo L."/>
            <person name="Liang H."/>
            <person name="Lu P."/>
            <person name="Wu Y."/>
            <person name="Zhang Z."/>
            <person name="Ro D.K."/>
            <person name="Shang Y."/>
            <person name="Huang S."/>
            <person name="Yan J."/>
        </authorList>
    </citation>
    <scope>NUCLEOTIDE SEQUENCE [LARGE SCALE GENOMIC DNA]</scope>
    <source>
        <strain evidence="2">Ta-2019</strain>
    </source>
</reference>
<dbReference type="GO" id="GO:0000226">
    <property type="term" value="P:microtubule cytoskeleton organization"/>
    <property type="evidence" value="ECO:0007669"/>
    <property type="project" value="TreeGrafter"/>
</dbReference>
<keyword evidence="3" id="KW-1185">Reference proteome</keyword>
<sequence length="129" mass="14567">ALHYDVRRGPHSVGSHVRDAAAYVCWAFGRAYSHSVMKGILEDFTPHLLTIACYDREVNCRRAAAAAFQENVGRQGSFPHGIDIVNAADYFSLATRSNSYQHVAVYVAQFKEYLSSFVEELLQNKICHW</sequence>
<dbReference type="GO" id="GO:0007023">
    <property type="term" value="P:post-chaperonin tubulin folding pathway"/>
    <property type="evidence" value="ECO:0007669"/>
    <property type="project" value="InterPro"/>
</dbReference>
<dbReference type="EMBL" id="JAHRHJ020000005">
    <property type="protein sequence ID" value="KAH9316183.1"/>
    <property type="molecule type" value="Genomic_DNA"/>
</dbReference>
<dbReference type="Pfam" id="PF25767">
    <property type="entry name" value="ARM_TBCD_2nd"/>
    <property type="match status" value="1"/>
</dbReference>
<dbReference type="GO" id="GO:0048487">
    <property type="term" value="F:beta-tubulin binding"/>
    <property type="evidence" value="ECO:0007669"/>
    <property type="project" value="InterPro"/>
</dbReference>